<sequence>MRIRLITVGSKMPGWVEEGYTEYSRRLGADLKLELVEIPLNRRSKGADVNRLQEKEANQILAAVGRGDLVVTMEINGKAWSTEQLADKMGDWMHSGRNVSLLVGGPEGLHPSCMAQADLRWSLSPLTLPHPLVRVVVAEQVYRAWSILKNHPYHK</sequence>
<comment type="catalytic activity">
    <reaction evidence="5">
        <text>pseudouridine(1915) in 23S rRNA + S-adenosyl-L-methionine = N(3)-methylpseudouridine(1915) in 23S rRNA + S-adenosyl-L-homocysteine + H(+)</text>
        <dbReference type="Rhea" id="RHEA:42752"/>
        <dbReference type="Rhea" id="RHEA-COMP:10221"/>
        <dbReference type="Rhea" id="RHEA-COMP:10222"/>
        <dbReference type="ChEBI" id="CHEBI:15378"/>
        <dbReference type="ChEBI" id="CHEBI:57856"/>
        <dbReference type="ChEBI" id="CHEBI:59789"/>
        <dbReference type="ChEBI" id="CHEBI:65314"/>
        <dbReference type="ChEBI" id="CHEBI:74486"/>
        <dbReference type="EC" id="2.1.1.177"/>
    </reaction>
</comment>
<evidence type="ECO:0000256" key="3">
    <source>
        <dbReference type="ARBA" id="ARBA00022691"/>
    </source>
</evidence>
<organism evidence="6 7">
    <name type="scientific">Endozoicomonas gorgoniicola</name>
    <dbReference type="NCBI Taxonomy" id="1234144"/>
    <lineage>
        <taxon>Bacteria</taxon>
        <taxon>Pseudomonadati</taxon>
        <taxon>Pseudomonadota</taxon>
        <taxon>Gammaproteobacteria</taxon>
        <taxon>Oceanospirillales</taxon>
        <taxon>Endozoicomonadaceae</taxon>
        <taxon>Endozoicomonas</taxon>
    </lineage>
</organism>
<name>A0ABT3MYG6_9GAMM</name>
<dbReference type="Pfam" id="PF02590">
    <property type="entry name" value="SPOUT_MTase"/>
    <property type="match status" value="1"/>
</dbReference>
<dbReference type="InterPro" id="IPR003742">
    <property type="entry name" value="RlmH-like"/>
</dbReference>
<dbReference type="HAMAP" id="MF_00658">
    <property type="entry name" value="23SrRNA_methyltr_H"/>
    <property type="match status" value="1"/>
</dbReference>
<dbReference type="PIRSF" id="PIRSF004505">
    <property type="entry name" value="MT_bac"/>
    <property type="match status" value="1"/>
</dbReference>
<gene>
    <name evidence="5 6" type="primary">rlmH</name>
    <name evidence="6" type="ORF">NX722_17695</name>
</gene>
<dbReference type="PANTHER" id="PTHR33603">
    <property type="entry name" value="METHYLTRANSFERASE"/>
    <property type="match status" value="1"/>
</dbReference>
<comment type="subunit">
    <text evidence="5">Homodimer.</text>
</comment>
<accession>A0ABT3MYG6</accession>
<dbReference type="InterPro" id="IPR029028">
    <property type="entry name" value="Alpha/beta_knot_MTases"/>
</dbReference>
<dbReference type="EC" id="2.1.1.177" evidence="5"/>
<dbReference type="RefSeq" id="WP_262564176.1">
    <property type="nucleotide sequence ID" value="NZ_JAPFCC010000001.1"/>
</dbReference>
<comment type="caution">
    <text evidence="6">The sequence shown here is derived from an EMBL/GenBank/DDBJ whole genome shotgun (WGS) entry which is preliminary data.</text>
</comment>
<dbReference type="NCBIfam" id="NF000986">
    <property type="entry name" value="PRK00103.1-4"/>
    <property type="match status" value="1"/>
</dbReference>
<dbReference type="SUPFAM" id="SSF75217">
    <property type="entry name" value="alpha/beta knot"/>
    <property type="match status" value="1"/>
</dbReference>
<dbReference type="CDD" id="cd18081">
    <property type="entry name" value="RlmH-like"/>
    <property type="match status" value="1"/>
</dbReference>
<evidence type="ECO:0000313" key="6">
    <source>
        <dbReference type="EMBL" id="MCW7554421.1"/>
    </source>
</evidence>
<comment type="subcellular location">
    <subcellularLocation>
        <location evidence="5">Cytoplasm</location>
    </subcellularLocation>
</comment>
<keyword evidence="3 5" id="KW-0949">S-adenosyl-L-methionine</keyword>
<feature type="binding site" evidence="5">
    <location>
        <position position="104"/>
    </location>
    <ligand>
        <name>S-adenosyl-L-methionine</name>
        <dbReference type="ChEBI" id="CHEBI:59789"/>
    </ligand>
</feature>
<evidence type="ECO:0000256" key="5">
    <source>
        <dbReference type="HAMAP-Rule" id="MF_00658"/>
    </source>
</evidence>
<dbReference type="Proteomes" id="UP001209854">
    <property type="component" value="Unassembled WGS sequence"/>
</dbReference>
<dbReference type="InterPro" id="IPR029026">
    <property type="entry name" value="tRNA_m1G_MTases_N"/>
</dbReference>
<keyword evidence="7" id="KW-1185">Reference proteome</keyword>
<dbReference type="Gene3D" id="3.40.1280.10">
    <property type="match status" value="1"/>
</dbReference>
<keyword evidence="5" id="KW-0963">Cytoplasm</keyword>
<dbReference type="EMBL" id="JAPFCC010000001">
    <property type="protein sequence ID" value="MCW7554421.1"/>
    <property type="molecule type" value="Genomic_DNA"/>
</dbReference>
<evidence type="ECO:0000256" key="2">
    <source>
        <dbReference type="ARBA" id="ARBA00022679"/>
    </source>
</evidence>
<protein>
    <recommendedName>
        <fullName evidence="5">Ribosomal RNA large subunit methyltransferase H</fullName>
        <ecNumber evidence="5">2.1.1.177</ecNumber>
    </recommendedName>
    <alternativeName>
        <fullName evidence="5">23S rRNA (pseudouridine1915-N3)-methyltransferase</fullName>
    </alternativeName>
    <alternativeName>
        <fullName evidence="5">23S rRNA m3Psi1915 methyltransferase</fullName>
    </alternativeName>
    <alternativeName>
        <fullName evidence="5">rRNA (pseudouridine-N3-)-methyltransferase RlmH</fullName>
    </alternativeName>
</protein>
<keyword evidence="2 5" id="KW-0808">Transferase</keyword>
<evidence type="ECO:0000256" key="1">
    <source>
        <dbReference type="ARBA" id="ARBA00022603"/>
    </source>
</evidence>
<feature type="binding site" evidence="5">
    <location>
        <begin position="123"/>
        <end position="128"/>
    </location>
    <ligand>
        <name>S-adenosyl-L-methionine</name>
        <dbReference type="ChEBI" id="CHEBI:59789"/>
    </ligand>
</feature>
<comment type="caution">
    <text evidence="5">Lacks conserved residue(s) required for the propagation of feature annotation.</text>
</comment>
<evidence type="ECO:0000313" key="7">
    <source>
        <dbReference type="Proteomes" id="UP001209854"/>
    </source>
</evidence>
<comment type="function">
    <text evidence="5">Specifically methylates the pseudouridine at position 1915 (m3Psi1915) in 23S rRNA.</text>
</comment>
<reference evidence="6 7" key="1">
    <citation type="submission" date="2022-10" db="EMBL/GenBank/DDBJ databases">
        <title>High-quality genome sequences of two octocoral-associated bacteria, Endozoicomonas euniceicola EF212 and Endozoicomonas gorgoniicola PS125.</title>
        <authorList>
            <person name="Chiou Y.-J."/>
            <person name="Chen Y.-H."/>
        </authorList>
    </citation>
    <scope>NUCLEOTIDE SEQUENCE [LARGE SCALE GENOMIC DNA]</scope>
    <source>
        <strain evidence="6 7">PS125</strain>
    </source>
</reference>
<comment type="similarity">
    <text evidence="4 5">Belongs to the RNA methyltransferase RlmH family.</text>
</comment>
<proteinExistence type="inferred from homology"/>
<dbReference type="NCBIfam" id="TIGR00246">
    <property type="entry name" value="tRNA_RlmH_YbeA"/>
    <property type="match status" value="1"/>
</dbReference>
<keyword evidence="5" id="KW-0698">rRNA processing</keyword>
<keyword evidence="1 5" id="KW-0489">Methyltransferase</keyword>
<dbReference type="PANTHER" id="PTHR33603:SF1">
    <property type="entry name" value="RIBOSOMAL RNA LARGE SUBUNIT METHYLTRANSFERASE H"/>
    <property type="match status" value="1"/>
</dbReference>
<evidence type="ECO:0000256" key="4">
    <source>
        <dbReference type="ARBA" id="ARBA00038303"/>
    </source>
</evidence>